<comment type="caution">
    <text evidence="2">The sequence shown here is derived from an EMBL/GenBank/DDBJ whole genome shotgun (WGS) entry which is preliminary data.</text>
</comment>
<organism evidence="2 3">
    <name type="scientific">Eumeta variegata</name>
    <name type="common">Bagworm moth</name>
    <name type="synonym">Eumeta japonica</name>
    <dbReference type="NCBI Taxonomy" id="151549"/>
    <lineage>
        <taxon>Eukaryota</taxon>
        <taxon>Metazoa</taxon>
        <taxon>Ecdysozoa</taxon>
        <taxon>Arthropoda</taxon>
        <taxon>Hexapoda</taxon>
        <taxon>Insecta</taxon>
        <taxon>Pterygota</taxon>
        <taxon>Neoptera</taxon>
        <taxon>Endopterygota</taxon>
        <taxon>Lepidoptera</taxon>
        <taxon>Glossata</taxon>
        <taxon>Ditrysia</taxon>
        <taxon>Tineoidea</taxon>
        <taxon>Psychidae</taxon>
        <taxon>Oiketicinae</taxon>
        <taxon>Eumeta</taxon>
    </lineage>
</organism>
<dbReference type="InterPro" id="IPR036388">
    <property type="entry name" value="WH-like_DNA-bd_sf"/>
</dbReference>
<dbReference type="GO" id="GO:0044774">
    <property type="term" value="P:mitotic DNA integrity checkpoint signaling"/>
    <property type="evidence" value="ECO:0007669"/>
    <property type="project" value="TreeGrafter"/>
</dbReference>
<dbReference type="AlphaFoldDB" id="A0A4C1TQA4"/>
<dbReference type="InterPro" id="IPR032675">
    <property type="entry name" value="LRR_dom_sf"/>
</dbReference>
<sequence>MNLSFNKIPSMKELVRVSSRIEKLWLEGNPLCSENDAMSYLQEICKKFPRLKELLLVEAYNEALSERTCEWFRKFKNCDFDVEDKDRSGRPKIYEVAELEVLLEEHSSQTQKELALTLEVTWQAVSHRSRSLRMIHKQGTWLPYGLKLRDVERRLCTSEMLLAKHKKKSLVMKSGYIMITQKEENHGDYLATRQHPQQNRIFMPFGGISRCGVLRVA</sequence>
<dbReference type="InterPro" id="IPR057125">
    <property type="entry name" value="NXF1/2/3/5-like_LRR"/>
</dbReference>
<dbReference type="GO" id="GO:0046975">
    <property type="term" value="F:histone H3K36 methyltransferase activity"/>
    <property type="evidence" value="ECO:0007669"/>
    <property type="project" value="TreeGrafter"/>
</dbReference>
<dbReference type="GO" id="GO:0031297">
    <property type="term" value="P:replication fork processing"/>
    <property type="evidence" value="ECO:0007669"/>
    <property type="project" value="TreeGrafter"/>
</dbReference>
<dbReference type="GO" id="GO:0006303">
    <property type="term" value="P:double-strand break repair via nonhomologous end joining"/>
    <property type="evidence" value="ECO:0007669"/>
    <property type="project" value="TreeGrafter"/>
</dbReference>
<dbReference type="InterPro" id="IPR052709">
    <property type="entry name" value="Transposase-MT_Hybrid"/>
</dbReference>
<dbReference type="GO" id="GO:0015074">
    <property type="term" value="P:DNA integration"/>
    <property type="evidence" value="ECO:0007669"/>
    <property type="project" value="TreeGrafter"/>
</dbReference>
<dbReference type="GO" id="GO:0035861">
    <property type="term" value="C:site of double-strand break"/>
    <property type="evidence" value="ECO:0007669"/>
    <property type="project" value="TreeGrafter"/>
</dbReference>
<dbReference type="GO" id="GO:0000014">
    <property type="term" value="F:single-stranded DNA endodeoxyribonuclease activity"/>
    <property type="evidence" value="ECO:0007669"/>
    <property type="project" value="TreeGrafter"/>
</dbReference>
<gene>
    <name evidence="2" type="ORF">EVAR_9872_1</name>
</gene>
<evidence type="ECO:0000313" key="3">
    <source>
        <dbReference type="Proteomes" id="UP000299102"/>
    </source>
</evidence>
<evidence type="ECO:0000259" key="1">
    <source>
        <dbReference type="Pfam" id="PF24048"/>
    </source>
</evidence>
<dbReference type="GO" id="GO:0005634">
    <property type="term" value="C:nucleus"/>
    <property type="evidence" value="ECO:0007669"/>
    <property type="project" value="TreeGrafter"/>
</dbReference>
<keyword evidence="3" id="KW-1185">Reference proteome</keyword>
<dbReference type="Proteomes" id="UP000299102">
    <property type="component" value="Unassembled WGS sequence"/>
</dbReference>
<dbReference type="Gene3D" id="1.10.10.10">
    <property type="entry name" value="Winged helix-like DNA-binding domain superfamily/Winged helix DNA-binding domain"/>
    <property type="match status" value="1"/>
</dbReference>
<feature type="domain" description="NXF1/2/3/5-like leucine-rich repeat" evidence="1">
    <location>
        <begin position="1"/>
        <end position="54"/>
    </location>
</feature>
<dbReference type="EMBL" id="BGZK01000077">
    <property type="protein sequence ID" value="GBP16153.1"/>
    <property type="molecule type" value="Genomic_DNA"/>
</dbReference>
<dbReference type="GO" id="GO:0000729">
    <property type="term" value="P:DNA double-strand break processing"/>
    <property type="evidence" value="ECO:0007669"/>
    <property type="project" value="TreeGrafter"/>
</dbReference>
<dbReference type="GO" id="GO:0003690">
    <property type="term" value="F:double-stranded DNA binding"/>
    <property type="evidence" value="ECO:0007669"/>
    <property type="project" value="TreeGrafter"/>
</dbReference>
<reference evidence="2 3" key="1">
    <citation type="journal article" date="2019" name="Commun. Biol.">
        <title>The bagworm genome reveals a unique fibroin gene that provides high tensile strength.</title>
        <authorList>
            <person name="Kono N."/>
            <person name="Nakamura H."/>
            <person name="Ohtoshi R."/>
            <person name="Tomita M."/>
            <person name="Numata K."/>
            <person name="Arakawa K."/>
        </authorList>
    </citation>
    <scope>NUCLEOTIDE SEQUENCE [LARGE SCALE GENOMIC DNA]</scope>
</reference>
<dbReference type="GO" id="GO:0044547">
    <property type="term" value="F:DNA topoisomerase binding"/>
    <property type="evidence" value="ECO:0007669"/>
    <property type="project" value="TreeGrafter"/>
</dbReference>
<dbReference type="Gene3D" id="3.80.10.10">
    <property type="entry name" value="Ribonuclease Inhibitor"/>
    <property type="match status" value="1"/>
</dbReference>
<dbReference type="GO" id="GO:0003697">
    <property type="term" value="F:single-stranded DNA binding"/>
    <property type="evidence" value="ECO:0007669"/>
    <property type="project" value="TreeGrafter"/>
</dbReference>
<dbReference type="PANTHER" id="PTHR46060:SF2">
    <property type="entry name" value="HISTONE-LYSINE N-METHYLTRANSFERASE SETMAR"/>
    <property type="match status" value="1"/>
</dbReference>
<dbReference type="GO" id="GO:0000793">
    <property type="term" value="C:condensed chromosome"/>
    <property type="evidence" value="ECO:0007669"/>
    <property type="project" value="TreeGrafter"/>
</dbReference>
<dbReference type="Pfam" id="PF24048">
    <property type="entry name" value="LRR_NXF1-5"/>
    <property type="match status" value="1"/>
</dbReference>
<dbReference type="OrthoDB" id="616263at2759"/>
<proteinExistence type="predicted"/>
<accession>A0A4C1TQA4</accession>
<name>A0A4C1TQA4_EUMVA</name>
<dbReference type="GO" id="GO:0042800">
    <property type="term" value="F:histone H3K4 methyltransferase activity"/>
    <property type="evidence" value="ECO:0007669"/>
    <property type="project" value="TreeGrafter"/>
</dbReference>
<dbReference type="PANTHER" id="PTHR46060">
    <property type="entry name" value="MARINER MOS1 TRANSPOSASE-LIKE PROTEIN"/>
    <property type="match status" value="1"/>
</dbReference>
<protein>
    <submittedName>
        <fullName evidence="2">Mariner Mos1 transposase</fullName>
    </submittedName>
</protein>
<evidence type="ECO:0000313" key="2">
    <source>
        <dbReference type="EMBL" id="GBP16153.1"/>
    </source>
</evidence>